<evidence type="ECO:0000256" key="1">
    <source>
        <dbReference type="ARBA" id="ARBA00022670"/>
    </source>
</evidence>
<evidence type="ECO:0000256" key="7">
    <source>
        <dbReference type="PIRSR" id="PIRSR627057-1"/>
    </source>
</evidence>
<comment type="similarity">
    <text evidence="9">Belongs to the peptidase M48A family.</text>
</comment>
<feature type="transmembrane region" description="Helical" evidence="9">
    <location>
        <begin position="184"/>
        <end position="205"/>
    </location>
</feature>
<feature type="transmembrane region" description="Helical" evidence="9">
    <location>
        <begin position="113"/>
        <end position="138"/>
    </location>
</feature>
<feature type="compositionally biased region" description="Basic and acidic residues" evidence="10">
    <location>
        <begin position="283"/>
        <end position="295"/>
    </location>
</feature>
<dbReference type="EC" id="3.4.24.84" evidence="9"/>
<feature type="active site" description="Proton donor" evidence="7">
    <location>
        <position position="437"/>
    </location>
</feature>
<keyword evidence="14" id="KW-1185">Reference proteome</keyword>
<evidence type="ECO:0000256" key="5">
    <source>
        <dbReference type="ARBA" id="ARBA00023049"/>
    </source>
</evidence>
<feature type="binding site" evidence="8">
    <location>
        <position position="354"/>
    </location>
    <ligand>
        <name>Zn(2+)</name>
        <dbReference type="ChEBI" id="CHEBI:29105"/>
        <note>catalytic</note>
    </ligand>
</feature>
<keyword evidence="9" id="KW-1133">Transmembrane helix</keyword>
<comment type="function">
    <text evidence="9">Proteolytically removes the C-terminal three residues of farnesylated proteins.</text>
</comment>
<feature type="compositionally biased region" description="Acidic residues" evidence="10">
    <location>
        <begin position="296"/>
        <end position="309"/>
    </location>
</feature>
<evidence type="ECO:0000259" key="11">
    <source>
        <dbReference type="Pfam" id="PF01435"/>
    </source>
</evidence>
<accession>A0AAD9P4N4</accession>
<dbReference type="PANTHER" id="PTHR10120">
    <property type="entry name" value="CAAX PRENYL PROTEASE 1"/>
    <property type="match status" value="1"/>
</dbReference>
<dbReference type="Pfam" id="PF01435">
    <property type="entry name" value="Peptidase_M48"/>
    <property type="match status" value="1"/>
</dbReference>
<dbReference type="EMBL" id="JAODUO010000149">
    <property type="protein sequence ID" value="KAK2187946.1"/>
    <property type="molecule type" value="Genomic_DNA"/>
</dbReference>
<dbReference type="AlphaFoldDB" id="A0AAD9P4N4"/>
<keyword evidence="1 9" id="KW-0645">Protease</keyword>
<evidence type="ECO:0000313" key="13">
    <source>
        <dbReference type="EMBL" id="KAK2187946.1"/>
    </source>
</evidence>
<evidence type="ECO:0000256" key="3">
    <source>
        <dbReference type="ARBA" id="ARBA00022801"/>
    </source>
</evidence>
<dbReference type="GO" id="GO:0071586">
    <property type="term" value="P:CAAX-box protein processing"/>
    <property type="evidence" value="ECO:0007669"/>
    <property type="project" value="UniProtKB-UniRule"/>
</dbReference>
<dbReference type="Pfam" id="PF16491">
    <property type="entry name" value="Peptidase_M48_N"/>
    <property type="match status" value="1"/>
</dbReference>
<keyword evidence="9" id="KW-0472">Membrane</keyword>
<keyword evidence="2 8" id="KW-0479">Metal-binding</keyword>
<evidence type="ECO:0000256" key="10">
    <source>
        <dbReference type="SAM" id="MobiDB-lite"/>
    </source>
</evidence>
<keyword evidence="9" id="KW-0256">Endoplasmic reticulum</keyword>
<comment type="catalytic activity">
    <reaction evidence="6 9">
        <text>Hydrolyzes the peptide bond -P2-(S-farnesyl or geranylgeranyl)C-P1'-P2'-P3'-COOH where P1' and P2' are amino acids with aliphatic side chains and P3' is any C-terminal residue.</text>
        <dbReference type="EC" id="3.4.24.84"/>
    </reaction>
</comment>
<dbReference type="CDD" id="cd07343">
    <property type="entry name" value="M48A_Zmpste24p_like"/>
    <property type="match status" value="1"/>
</dbReference>
<dbReference type="InterPro" id="IPR032456">
    <property type="entry name" value="Peptidase_M48_N"/>
</dbReference>
<evidence type="ECO:0000256" key="6">
    <source>
        <dbReference type="ARBA" id="ARBA00044456"/>
    </source>
</evidence>
<feature type="compositionally biased region" description="Basic and acidic residues" evidence="10">
    <location>
        <begin position="310"/>
        <end position="336"/>
    </location>
</feature>
<proteinExistence type="inferred from homology"/>
<feature type="domain" description="Peptidase M48" evidence="11">
    <location>
        <begin position="218"/>
        <end position="490"/>
    </location>
</feature>
<comment type="cofactor">
    <cofactor evidence="8 9">
        <name>Zn(2+)</name>
        <dbReference type="ChEBI" id="CHEBI:29105"/>
    </cofactor>
    <text evidence="8 9">Binds 1 zinc ion per subunit.</text>
</comment>
<keyword evidence="3 9" id="KW-0378">Hydrolase</keyword>
<feature type="transmembrane region" description="Helical" evidence="9">
    <location>
        <begin position="159"/>
        <end position="178"/>
    </location>
</feature>
<comment type="subcellular location">
    <subcellularLocation>
        <location evidence="9">Endoplasmic reticulum membrane</location>
        <topology evidence="9">Multi-pass membrane protein</topology>
    </subcellularLocation>
</comment>
<feature type="binding site" evidence="8">
    <location>
        <position position="358"/>
    </location>
    <ligand>
        <name>Zn(2+)</name>
        <dbReference type="ChEBI" id="CHEBI:29105"/>
        <note>catalytic</note>
    </ligand>
</feature>
<keyword evidence="4 8" id="KW-0862">Zinc</keyword>
<gene>
    <name evidence="13" type="ORF">NP493_149g03019</name>
</gene>
<feature type="binding site" evidence="8">
    <location>
        <position position="433"/>
    </location>
    <ligand>
        <name>Zn(2+)</name>
        <dbReference type="ChEBI" id="CHEBI:29105"/>
        <note>catalytic</note>
    </ligand>
</feature>
<dbReference type="GO" id="GO:0046872">
    <property type="term" value="F:metal ion binding"/>
    <property type="evidence" value="ECO:0007669"/>
    <property type="project" value="UniProtKB-UniRule"/>
</dbReference>
<evidence type="ECO:0000256" key="8">
    <source>
        <dbReference type="PIRSR" id="PIRSR627057-2"/>
    </source>
</evidence>
<dbReference type="InterPro" id="IPR027057">
    <property type="entry name" value="CAXX_Prtase_1"/>
</dbReference>
<comment type="caution">
    <text evidence="13">The sequence shown here is derived from an EMBL/GenBank/DDBJ whole genome shotgun (WGS) entry which is preliminary data.</text>
</comment>
<keyword evidence="5 9" id="KW-0482">Metalloprotease</keyword>
<feature type="domain" description="CAAX prenyl protease 1 N-terminal" evidence="12">
    <location>
        <begin position="34"/>
        <end position="214"/>
    </location>
</feature>
<feature type="transmembrane region" description="Helical" evidence="9">
    <location>
        <begin position="6"/>
        <end position="28"/>
    </location>
</feature>
<reference evidence="13" key="1">
    <citation type="journal article" date="2023" name="Mol. Biol. Evol.">
        <title>Third-Generation Sequencing Reveals the Adaptive Role of the Epigenome in Three Deep-Sea Polychaetes.</title>
        <authorList>
            <person name="Perez M."/>
            <person name="Aroh O."/>
            <person name="Sun Y."/>
            <person name="Lan Y."/>
            <person name="Juniper S.K."/>
            <person name="Young C.R."/>
            <person name="Angers B."/>
            <person name="Qian P.Y."/>
        </authorList>
    </citation>
    <scope>NUCLEOTIDE SEQUENCE</scope>
    <source>
        <strain evidence="13">R07B-5</strain>
    </source>
</reference>
<feature type="active site" evidence="7">
    <location>
        <position position="355"/>
    </location>
</feature>
<dbReference type="GO" id="GO:0004222">
    <property type="term" value="F:metalloendopeptidase activity"/>
    <property type="evidence" value="ECO:0007669"/>
    <property type="project" value="UniProtKB-UniRule"/>
</dbReference>
<evidence type="ECO:0000259" key="12">
    <source>
        <dbReference type="Pfam" id="PF16491"/>
    </source>
</evidence>
<dbReference type="Gene3D" id="3.30.2010.10">
    <property type="entry name" value="Metalloproteases ('zincins'), catalytic domain"/>
    <property type="match status" value="1"/>
</dbReference>
<evidence type="ECO:0000313" key="14">
    <source>
        <dbReference type="Proteomes" id="UP001209878"/>
    </source>
</evidence>
<sequence length="491" mass="56740">MELQDIDILNTVITFLWIVYLWEAYLSYRQGCLYKSAREVPDELKDVLDKETFEKARLYQIDKREFGFWSGLYSQFETTLILFFGGLPFLWAVSGRFIQRFGLGPEYEITQSLVFVLAEVLFSTVISLPWSLYSTFVIEERHGFNKQTLGFFFKDKVKKLVVAMAIALPIVALLIYIIKVGGDYFFIYAWLFMFTISLLLMTVYADYIAPLFDKFTPLPDGVLKTSIEKLSASIDFPLTKIFVVDGSKRSSHSNAYFYGFFKNKRIVLFDTLLENFAPMNKDKDAKESEADKETTLEDVQEETEDVDVEVTEKTSADELEKLQEEEKTDSEKEPENKKRKIGCTDEEVLAVLSHELGHWKLNHILKNLAIGQANMLLSFLIFSMLMKQQVLYDAFGFTSQPTIVGLTIIFQYILSPYNELMSFCVTYLSRCYEFQADAFAKKLHHAAALQSALIKLEQDNLSFPLADWLYSTWHYSHPPLLERLRALGKTE</sequence>
<feature type="transmembrane region" description="Helical" evidence="9">
    <location>
        <begin position="72"/>
        <end position="93"/>
    </location>
</feature>
<organism evidence="13 14">
    <name type="scientific">Ridgeia piscesae</name>
    <name type="common">Tubeworm</name>
    <dbReference type="NCBI Taxonomy" id="27915"/>
    <lineage>
        <taxon>Eukaryota</taxon>
        <taxon>Metazoa</taxon>
        <taxon>Spiralia</taxon>
        <taxon>Lophotrochozoa</taxon>
        <taxon>Annelida</taxon>
        <taxon>Polychaeta</taxon>
        <taxon>Sedentaria</taxon>
        <taxon>Canalipalpata</taxon>
        <taxon>Sabellida</taxon>
        <taxon>Siboglinidae</taxon>
        <taxon>Ridgeia</taxon>
    </lineage>
</organism>
<name>A0AAD9P4N4_RIDPI</name>
<keyword evidence="9" id="KW-0812">Transmembrane</keyword>
<protein>
    <recommendedName>
        <fullName evidence="9">CAAX prenyl protease</fullName>
        <ecNumber evidence="9">3.4.24.84</ecNumber>
    </recommendedName>
</protein>
<feature type="region of interest" description="Disordered" evidence="10">
    <location>
        <begin position="283"/>
        <end position="339"/>
    </location>
</feature>
<dbReference type="Proteomes" id="UP001209878">
    <property type="component" value="Unassembled WGS sequence"/>
</dbReference>
<dbReference type="InterPro" id="IPR001915">
    <property type="entry name" value="Peptidase_M48"/>
</dbReference>
<dbReference type="GO" id="GO:0005789">
    <property type="term" value="C:endoplasmic reticulum membrane"/>
    <property type="evidence" value="ECO:0007669"/>
    <property type="project" value="UniProtKB-SubCell"/>
</dbReference>
<evidence type="ECO:0000256" key="2">
    <source>
        <dbReference type="ARBA" id="ARBA00022723"/>
    </source>
</evidence>
<evidence type="ECO:0000256" key="4">
    <source>
        <dbReference type="ARBA" id="ARBA00022833"/>
    </source>
</evidence>
<evidence type="ECO:0000256" key="9">
    <source>
        <dbReference type="RuleBase" id="RU366005"/>
    </source>
</evidence>